<evidence type="ECO:0000313" key="6">
    <source>
        <dbReference type="Proteomes" id="UP000280501"/>
    </source>
</evidence>
<name>A0A3N4YK74_9MICO</name>
<dbReference type="PANTHER" id="PTHR38445:SF10">
    <property type="entry name" value="GNTR-FAMILY TRANSCRIPTIONAL REGULATOR"/>
    <property type="match status" value="1"/>
</dbReference>
<reference evidence="5 6" key="1">
    <citation type="submission" date="2018-11" db="EMBL/GenBank/DDBJ databases">
        <title>Sequencing the genomes of 1000 actinobacteria strains.</title>
        <authorList>
            <person name="Klenk H.-P."/>
        </authorList>
    </citation>
    <scope>NUCLEOTIDE SEQUENCE [LARGE SCALE GENOMIC DNA]</scope>
    <source>
        <strain evidence="5 6">DSM 15700</strain>
    </source>
</reference>
<keyword evidence="6" id="KW-1185">Reference proteome</keyword>
<keyword evidence="2 5" id="KW-0238">DNA-binding</keyword>
<dbReference type="InterPro" id="IPR036390">
    <property type="entry name" value="WH_DNA-bd_sf"/>
</dbReference>
<dbReference type="EMBL" id="RKQZ01000001">
    <property type="protein sequence ID" value="RPF19704.1"/>
    <property type="molecule type" value="Genomic_DNA"/>
</dbReference>
<evidence type="ECO:0000256" key="1">
    <source>
        <dbReference type="ARBA" id="ARBA00023015"/>
    </source>
</evidence>
<dbReference type="Proteomes" id="UP000280501">
    <property type="component" value="Unassembled WGS sequence"/>
</dbReference>
<dbReference type="PROSITE" id="PS50949">
    <property type="entry name" value="HTH_GNTR"/>
    <property type="match status" value="1"/>
</dbReference>
<dbReference type="GO" id="GO:0003677">
    <property type="term" value="F:DNA binding"/>
    <property type="evidence" value="ECO:0007669"/>
    <property type="project" value="UniProtKB-KW"/>
</dbReference>
<sequence length="123" mass="13620">MFDGPEPIYLQIAQMIRAQVLSGELDEEDQVMSTTQFATTFRINPATAQKAFGQLVEEKVLYKRRGLGMFVAPGARERLRADHRERYFDEVLGPALAQASLLGIPADDIVAYVRGHRPSGGSP</sequence>
<dbReference type="Pfam" id="PF00392">
    <property type="entry name" value="GntR"/>
    <property type="match status" value="1"/>
</dbReference>
<dbReference type="PANTHER" id="PTHR38445">
    <property type="entry name" value="HTH-TYPE TRANSCRIPTIONAL REPRESSOR YTRA"/>
    <property type="match status" value="1"/>
</dbReference>
<keyword evidence="1" id="KW-0805">Transcription regulation</keyword>
<proteinExistence type="predicted"/>
<evidence type="ECO:0000256" key="2">
    <source>
        <dbReference type="ARBA" id="ARBA00023125"/>
    </source>
</evidence>
<dbReference type="SMART" id="SM00345">
    <property type="entry name" value="HTH_GNTR"/>
    <property type="match status" value="1"/>
</dbReference>
<dbReference type="OrthoDB" id="162505at2"/>
<dbReference type="RefSeq" id="WP_123812973.1">
    <property type="nucleotide sequence ID" value="NZ_RKQZ01000001.1"/>
</dbReference>
<dbReference type="InterPro" id="IPR000524">
    <property type="entry name" value="Tscrpt_reg_HTH_GntR"/>
</dbReference>
<organism evidence="5 6">
    <name type="scientific">Myceligenerans xiligouense</name>
    <dbReference type="NCBI Taxonomy" id="253184"/>
    <lineage>
        <taxon>Bacteria</taxon>
        <taxon>Bacillati</taxon>
        <taxon>Actinomycetota</taxon>
        <taxon>Actinomycetes</taxon>
        <taxon>Micrococcales</taxon>
        <taxon>Promicromonosporaceae</taxon>
        <taxon>Myceligenerans</taxon>
    </lineage>
</organism>
<accession>A0A3N4YK74</accession>
<protein>
    <submittedName>
        <fullName evidence="5">DNA-binding transcriptional regulator YhcF (GntR family)</fullName>
    </submittedName>
</protein>
<dbReference type="InterPro" id="IPR036388">
    <property type="entry name" value="WH-like_DNA-bd_sf"/>
</dbReference>
<gene>
    <name evidence="5" type="ORF">EDD34_0267</name>
</gene>
<dbReference type="GO" id="GO:0003700">
    <property type="term" value="F:DNA-binding transcription factor activity"/>
    <property type="evidence" value="ECO:0007669"/>
    <property type="project" value="InterPro"/>
</dbReference>
<feature type="domain" description="HTH gntR-type" evidence="4">
    <location>
        <begin position="6"/>
        <end position="74"/>
    </location>
</feature>
<comment type="caution">
    <text evidence="5">The sequence shown here is derived from an EMBL/GenBank/DDBJ whole genome shotgun (WGS) entry which is preliminary data.</text>
</comment>
<evidence type="ECO:0000256" key="3">
    <source>
        <dbReference type="ARBA" id="ARBA00023163"/>
    </source>
</evidence>
<keyword evidence="3" id="KW-0804">Transcription</keyword>
<dbReference type="CDD" id="cd07377">
    <property type="entry name" value="WHTH_GntR"/>
    <property type="match status" value="1"/>
</dbReference>
<evidence type="ECO:0000259" key="4">
    <source>
        <dbReference type="PROSITE" id="PS50949"/>
    </source>
</evidence>
<dbReference type="AlphaFoldDB" id="A0A3N4YK74"/>
<dbReference type="SUPFAM" id="SSF46785">
    <property type="entry name" value="Winged helix' DNA-binding domain"/>
    <property type="match status" value="1"/>
</dbReference>
<evidence type="ECO:0000313" key="5">
    <source>
        <dbReference type="EMBL" id="RPF19704.1"/>
    </source>
</evidence>
<dbReference type="Gene3D" id="1.10.10.10">
    <property type="entry name" value="Winged helix-like DNA-binding domain superfamily/Winged helix DNA-binding domain"/>
    <property type="match status" value="1"/>
</dbReference>